<dbReference type="SUPFAM" id="SSF48576">
    <property type="entry name" value="Terpenoid synthases"/>
    <property type="match status" value="1"/>
</dbReference>
<dbReference type="GO" id="GO:0004659">
    <property type="term" value="F:prenyltransferase activity"/>
    <property type="evidence" value="ECO:0007669"/>
    <property type="project" value="InterPro"/>
</dbReference>
<proteinExistence type="inferred from homology"/>
<comment type="similarity">
    <text evidence="2">Belongs to the FPP/GGPP synthase family.</text>
</comment>
<dbReference type="PROSITE" id="PS00444">
    <property type="entry name" value="POLYPRENYL_SYNTHASE_2"/>
    <property type="match status" value="1"/>
</dbReference>
<evidence type="ECO:0000313" key="10">
    <source>
        <dbReference type="Proteomes" id="UP000078555"/>
    </source>
</evidence>
<reference evidence="8" key="2">
    <citation type="submission" date="2016-05" db="EMBL/GenBank/DDBJ databases">
        <authorList>
            <person name="Lavstsen T."/>
            <person name="Jespersen J.S."/>
        </authorList>
    </citation>
    <scope>NUCLEOTIDE SEQUENCE [LARGE SCALE GENOMIC DNA]</scope>
</reference>
<sequence length="550" mass="63684">MCCWVAKRKVRNAVLAYAPPSPLQLHSSCTTILVLSKTKRTMGFLNYCKEKCFNSFLITKSNNILKQNGIHKNKLNFDKKKGSNIFVDLIKASLFKIKGNKYQSSEKQVHINKKKESSGDNNSILYTEKVYSEILLCMDVLQYEEEKVNDELNFLHDYFRKIKSNIDPYVLCEHKIKNIDQYIYNIIKTDYNNIDEFITYIYLYQGKKFRIILSILLKNILCYIDNTNSKNNFKFRNIQRNNCKHICRNKNNILKKRLRILNTSYNNISQKKIVENQYKIIAASEIIHMGSLLHDDVIDESNKRRGALALHKKYGNKISVLSGDFLLARASSVFAATGYPQICRRFSYVVESLIKGEFLQTNLKFNSIEEALKTYFIKTYHKTASLFSHLFACIAILSFKNDKITELCFNLGLHIGMAFQLYDDYLDYKLDTTTNKPILNDLKNNIKTAPLLFSYNYNPETILSLVNKKSLSNSDIKNIIFYINNTNSMKKNELCSLLHIKKASDILSSIISYCRTTKNAQQITSEKIDINQSREALTNLILNILSRGSK</sequence>
<dbReference type="AlphaFoldDB" id="A0A1A8YM24"/>
<dbReference type="GO" id="GO:1990234">
    <property type="term" value="C:transferase complex"/>
    <property type="evidence" value="ECO:0007669"/>
    <property type="project" value="TreeGrafter"/>
</dbReference>
<keyword evidence="6" id="KW-0414">Isoprene biosynthesis</keyword>
<evidence type="ECO:0000313" key="9">
    <source>
        <dbReference type="Proteomes" id="UP000078550"/>
    </source>
</evidence>
<evidence type="ECO:0000256" key="3">
    <source>
        <dbReference type="ARBA" id="ARBA00022679"/>
    </source>
</evidence>
<dbReference type="Pfam" id="PF00348">
    <property type="entry name" value="polyprenyl_synt"/>
    <property type="match status" value="1"/>
</dbReference>
<evidence type="ECO:0000256" key="6">
    <source>
        <dbReference type="ARBA" id="ARBA00023229"/>
    </source>
</evidence>
<reference evidence="9 10" key="1">
    <citation type="submission" date="2016-05" db="EMBL/GenBank/DDBJ databases">
        <authorList>
            <person name="Naeem Raeece"/>
        </authorList>
    </citation>
    <scope>NUCLEOTIDE SEQUENCE [LARGE SCALE GENOMIC DNA]</scope>
</reference>
<evidence type="ECO:0000256" key="1">
    <source>
        <dbReference type="ARBA" id="ARBA00001946"/>
    </source>
</evidence>
<keyword evidence="5" id="KW-0460">Magnesium</keyword>
<dbReference type="Proteomes" id="UP000078550">
    <property type="component" value="Unassembled WGS sequence"/>
</dbReference>
<organism evidence="8 9">
    <name type="scientific">Plasmodium ovale wallikeri</name>
    <dbReference type="NCBI Taxonomy" id="864142"/>
    <lineage>
        <taxon>Eukaryota</taxon>
        <taxon>Sar</taxon>
        <taxon>Alveolata</taxon>
        <taxon>Apicomplexa</taxon>
        <taxon>Aconoidasida</taxon>
        <taxon>Haemosporida</taxon>
        <taxon>Plasmodiidae</taxon>
        <taxon>Plasmodium</taxon>
        <taxon>Plasmodium (Plasmodium)</taxon>
    </lineage>
</organism>
<dbReference type="PANTHER" id="PTHR12001">
    <property type="entry name" value="GERANYLGERANYL PYROPHOSPHATE SYNTHASE"/>
    <property type="match status" value="1"/>
</dbReference>
<gene>
    <name evidence="7" type="ORF">POVWA1_009480</name>
    <name evidence="8" type="ORF">POVWA2_009490</name>
</gene>
<dbReference type="PANTHER" id="PTHR12001:SF69">
    <property type="entry name" value="ALL TRANS-POLYPRENYL-DIPHOSPHATE SYNTHASE PDSS1"/>
    <property type="match status" value="1"/>
</dbReference>
<protein>
    <submittedName>
        <fullName evidence="8">Prenyl transferase</fullName>
    </submittedName>
</protein>
<evidence type="ECO:0000313" key="7">
    <source>
        <dbReference type="EMBL" id="SBT31919.1"/>
    </source>
</evidence>
<dbReference type="InterPro" id="IPR033749">
    <property type="entry name" value="Polyprenyl_synt_CS"/>
</dbReference>
<evidence type="ECO:0000256" key="4">
    <source>
        <dbReference type="ARBA" id="ARBA00022723"/>
    </source>
</evidence>
<accession>A0A1A8YM24</accession>
<evidence type="ECO:0000256" key="2">
    <source>
        <dbReference type="ARBA" id="ARBA00006706"/>
    </source>
</evidence>
<keyword evidence="4" id="KW-0479">Metal-binding</keyword>
<dbReference type="EMBL" id="FLRD01000028">
    <property type="protein sequence ID" value="SBT31919.1"/>
    <property type="molecule type" value="Genomic_DNA"/>
</dbReference>
<dbReference type="EMBL" id="FLRE01000036">
    <property type="protein sequence ID" value="SBT32429.1"/>
    <property type="molecule type" value="Genomic_DNA"/>
</dbReference>
<evidence type="ECO:0000313" key="8">
    <source>
        <dbReference type="EMBL" id="SBT32429.1"/>
    </source>
</evidence>
<comment type="cofactor">
    <cofactor evidence="1">
        <name>Mg(2+)</name>
        <dbReference type="ChEBI" id="CHEBI:18420"/>
    </cofactor>
</comment>
<keyword evidence="10" id="KW-1185">Reference proteome</keyword>
<name>A0A1A8YM24_PLAOA</name>
<dbReference type="GO" id="GO:0006744">
    <property type="term" value="P:ubiquinone biosynthetic process"/>
    <property type="evidence" value="ECO:0007669"/>
    <property type="project" value="TreeGrafter"/>
</dbReference>
<dbReference type="InterPro" id="IPR008949">
    <property type="entry name" value="Isoprenoid_synthase_dom_sf"/>
</dbReference>
<evidence type="ECO:0000256" key="5">
    <source>
        <dbReference type="ARBA" id="ARBA00022842"/>
    </source>
</evidence>
<dbReference type="CDD" id="cd00685">
    <property type="entry name" value="Trans_IPPS_HT"/>
    <property type="match status" value="1"/>
</dbReference>
<dbReference type="Gene3D" id="1.10.600.10">
    <property type="entry name" value="Farnesyl Diphosphate Synthase"/>
    <property type="match status" value="1"/>
</dbReference>
<dbReference type="GO" id="GO:0008299">
    <property type="term" value="P:isoprenoid biosynthetic process"/>
    <property type="evidence" value="ECO:0007669"/>
    <property type="project" value="UniProtKB-KW"/>
</dbReference>
<dbReference type="Proteomes" id="UP000078555">
    <property type="component" value="Unassembled WGS sequence"/>
</dbReference>
<dbReference type="GO" id="GO:0046872">
    <property type="term" value="F:metal ion binding"/>
    <property type="evidence" value="ECO:0007669"/>
    <property type="project" value="UniProtKB-KW"/>
</dbReference>
<dbReference type="InterPro" id="IPR000092">
    <property type="entry name" value="Polyprenyl_synt"/>
</dbReference>
<keyword evidence="3 8" id="KW-0808">Transferase</keyword>
<dbReference type="PROSITE" id="PS00723">
    <property type="entry name" value="POLYPRENYL_SYNTHASE_1"/>
    <property type="match status" value="1"/>
</dbReference>